<feature type="compositionally biased region" description="Basic residues" evidence="5">
    <location>
        <begin position="156"/>
        <end position="176"/>
    </location>
</feature>
<dbReference type="PANTHER" id="PTHR46754">
    <property type="entry name" value="MKI67 FHA DOMAIN-INTERACTING NUCLEOLAR PHOSPHOPROTEIN"/>
    <property type="match status" value="1"/>
</dbReference>
<evidence type="ECO:0000313" key="8">
    <source>
        <dbReference type="Proteomes" id="UP000601435"/>
    </source>
</evidence>
<dbReference type="Pfam" id="PF00076">
    <property type="entry name" value="RRM_1"/>
    <property type="match status" value="1"/>
</dbReference>
<dbReference type="Gene3D" id="3.30.70.330">
    <property type="match status" value="1"/>
</dbReference>
<evidence type="ECO:0000256" key="1">
    <source>
        <dbReference type="ARBA" id="ARBA00004604"/>
    </source>
</evidence>
<evidence type="ECO:0000256" key="2">
    <source>
        <dbReference type="ARBA" id="ARBA00022884"/>
    </source>
</evidence>
<feature type="compositionally biased region" description="Basic and acidic residues" evidence="5">
    <location>
        <begin position="197"/>
        <end position="215"/>
    </location>
</feature>
<sequence>MCDAFAAQQWVMVRVGDFQYDGPWGVDTMPLPGDELSFALGKVGNVAYMAGTLEERKRARDYLMWLTWQRTGPVNIDIAGRDDVMEMEVPEEMRGLTKAASLREVEKESGTFCFFQGDSSTSDVLLICGHRQEARAYAEQLLHDLMMKGSVQQRPKAPRRQGRRQRNPRMRNRPPKRKVESSSEEEESESEASVSESESHSELSLHSDERERASERVAPPPPRQTRGWGTGPRIRQWASQDDTDSDDEIVPYWCVGIYVDRFVPTDLTFAAPRFCLDIVAGMGPQSPSKDTAMDPEKLFDGTTGTISVAGVPPYFFVCDQHVEILLPSYQPWECLFYQAQMYVLEQASLPSGKCHAKCLRAVLACAGTCGSLRPMGAKLASSCCTAAEPEEVVLAPEYHTDFLGKPLFYNEDSLLDHTVDINNAKPEAKWQGQKEVRKAHSSFDYPAFCCKAKGPGSLAEETDEEASRDAKGKVCQEGESSGKKGSKKAPKAKAAPAQEPESAEEEDRRQCTKKRLRGLSHGKAEGVEEEAAEAVETVEAPVHGNALGLMSKSKILEPRRRAAGEQFEPRRPNDPRWSAQHGDLRSDLGPIFPLVNLSYPEGFAAVQCQEDGSGVASYPSGKKAVCVSSHHQSRRFSALAYARSVFSVKTAVSETSPHFRSASPDDPKRDRGRTRLLGAMDEWGIGLFESPPDGTGCRGSYEVTPTHVIVTTSGPNGSKTRMSRAALAGDTTSLDPLSLRLCPELVVTYNPASGTTSLDFNSGGVSYTFYVGEVWKLSSRGHGLPAATNPLEINGTINLSSQASLDTSCVIMTESTSLLDKTLKNSSSCLSTTAASLHETSAPAAKLKKSASEGTMRLPLEAFKQFAEGRIDFTHDHLLKQNLANKVHPKLGRLPINKALKEGFLWPQPHPGKPYSEPVVLNPPSSLQYIQCHEVASRAGSLEGGQLMVVLVVASWARKSQYSSSSHAHVMAEAAWSELKAAGDNVLFFVTDLAEAGAIHSAGKNTNPLVANCGVREAPWLLMFARGELVFSENPTGPRNGGIGFASRLRYMAFSKPRVLVLEPAPSASSMQSAAATAVAESTKAINNFQLQLQTQEVLKRAHFDFDLAVSTVDAMRMALTVQPAYGILLCSSEVGPTAFSELASRLRERNPKALGFICHDMKCLGPLDDSMQMLLKSDSNPLASGVLFRPITKSSFERVLVGNPDTRINYPTCGMVKEAVEKPRAWSYIAAHDLNLTLRPRRTKANRLKEALEEEEEEEKEPKGVIYLGEALKKRYFSQFGQVTRMRLARSRKTGGSKGYAFIEFKEESVAKIVASTMNKYLLFDKSLVCEFLPREKDTRKERREKEVIQDNDRPMVEVNGVSIPQLTEQQEKLASLEVDFDLDEVLNQGGTADDEAEEDAKEEKEPAKKRPKKKPRKQAADSLGAAGERLQRSKHLQKNQDWNSREFLRELNRQARSVSMEFKPFQEVLDHSIR</sequence>
<dbReference type="PROSITE" id="PS50102">
    <property type="entry name" value="RRM"/>
    <property type="match status" value="1"/>
</dbReference>
<feature type="compositionally biased region" description="Basic residues" evidence="5">
    <location>
        <begin position="511"/>
        <end position="520"/>
    </location>
</feature>
<keyword evidence="2 4" id="KW-0694">RNA-binding</keyword>
<dbReference type="EMBL" id="CAJNJA010073330">
    <property type="protein sequence ID" value="CAE7909363.1"/>
    <property type="molecule type" value="Genomic_DNA"/>
</dbReference>
<keyword evidence="3" id="KW-0539">Nucleus</keyword>
<dbReference type="GO" id="GO:0003723">
    <property type="term" value="F:RNA binding"/>
    <property type="evidence" value="ECO:0007669"/>
    <property type="project" value="UniProtKB-UniRule"/>
</dbReference>
<feature type="domain" description="RRM" evidence="6">
    <location>
        <begin position="1275"/>
        <end position="1336"/>
    </location>
</feature>
<proteinExistence type="predicted"/>
<dbReference type="OrthoDB" id="21467at2759"/>
<evidence type="ECO:0000256" key="5">
    <source>
        <dbReference type="SAM" id="MobiDB-lite"/>
    </source>
</evidence>
<dbReference type="Proteomes" id="UP000601435">
    <property type="component" value="Unassembled WGS sequence"/>
</dbReference>
<organism evidence="7 8">
    <name type="scientific">Symbiodinium necroappetens</name>
    <dbReference type="NCBI Taxonomy" id="1628268"/>
    <lineage>
        <taxon>Eukaryota</taxon>
        <taxon>Sar</taxon>
        <taxon>Alveolata</taxon>
        <taxon>Dinophyceae</taxon>
        <taxon>Suessiales</taxon>
        <taxon>Symbiodiniaceae</taxon>
        <taxon>Symbiodinium</taxon>
    </lineage>
</organism>
<feature type="region of interest" description="Disordered" evidence="5">
    <location>
        <begin position="149"/>
        <end position="244"/>
    </location>
</feature>
<keyword evidence="8" id="KW-1185">Reference proteome</keyword>
<dbReference type="SUPFAM" id="SSF54928">
    <property type="entry name" value="RNA-binding domain, RBD"/>
    <property type="match status" value="1"/>
</dbReference>
<feature type="region of interest" description="Disordered" evidence="5">
    <location>
        <begin position="1392"/>
        <end position="1445"/>
    </location>
</feature>
<protein>
    <submittedName>
        <fullName evidence="7">NIFK protein</fullName>
    </submittedName>
</protein>
<comment type="caution">
    <text evidence="7">The sequence shown here is derived from an EMBL/GenBank/DDBJ whole genome shotgun (WGS) entry which is preliminary data.</text>
</comment>
<dbReference type="GO" id="GO:0005730">
    <property type="term" value="C:nucleolus"/>
    <property type="evidence" value="ECO:0007669"/>
    <property type="project" value="UniProtKB-SubCell"/>
</dbReference>
<evidence type="ECO:0000256" key="4">
    <source>
        <dbReference type="PROSITE-ProRule" id="PRU00176"/>
    </source>
</evidence>
<evidence type="ECO:0000259" key="6">
    <source>
        <dbReference type="PROSITE" id="PS50102"/>
    </source>
</evidence>
<feature type="compositionally biased region" description="Basic and acidic residues" evidence="5">
    <location>
        <begin position="465"/>
        <end position="482"/>
    </location>
</feature>
<dbReference type="SMART" id="SM00360">
    <property type="entry name" value="RRM"/>
    <property type="match status" value="1"/>
</dbReference>
<dbReference type="InterPro" id="IPR035979">
    <property type="entry name" value="RBD_domain_sf"/>
</dbReference>
<dbReference type="InterPro" id="IPR012677">
    <property type="entry name" value="Nucleotide-bd_a/b_plait_sf"/>
</dbReference>
<name>A0A813BJB9_9DINO</name>
<evidence type="ECO:0000256" key="3">
    <source>
        <dbReference type="ARBA" id="ARBA00023242"/>
    </source>
</evidence>
<gene>
    <name evidence="7" type="primary">NIFK</name>
    <name evidence="7" type="ORF">SNEC2469_LOCUS30905</name>
</gene>
<accession>A0A813BJB9</accession>
<reference evidence="7" key="1">
    <citation type="submission" date="2021-02" db="EMBL/GenBank/DDBJ databases">
        <authorList>
            <person name="Dougan E. K."/>
            <person name="Rhodes N."/>
            <person name="Thang M."/>
            <person name="Chan C."/>
        </authorList>
    </citation>
    <scope>NUCLEOTIDE SEQUENCE</scope>
</reference>
<dbReference type="InterPro" id="IPR000504">
    <property type="entry name" value="RRM_dom"/>
</dbReference>
<feature type="region of interest" description="Disordered" evidence="5">
    <location>
        <begin position="459"/>
        <end position="531"/>
    </location>
</feature>
<comment type="subcellular location">
    <subcellularLocation>
        <location evidence="1">Nucleus</location>
        <location evidence="1">Nucleolus</location>
    </subcellularLocation>
</comment>
<evidence type="ECO:0000313" key="7">
    <source>
        <dbReference type="EMBL" id="CAE7909363.1"/>
    </source>
</evidence>
<dbReference type="CDD" id="cd12307">
    <property type="entry name" value="RRM_NIFK_like"/>
    <property type="match status" value="1"/>
</dbReference>